<dbReference type="AlphaFoldDB" id="A0A375BW79"/>
<accession>A0A375BW79</accession>
<gene>
    <name evidence="1" type="ORF">CBM2587_A70050</name>
</gene>
<reference evidence="1" key="1">
    <citation type="submission" date="2018-01" db="EMBL/GenBank/DDBJ databases">
        <authorList>
            <person name="Clerissi C."/>
        </authorList>
    </citation>
    <scope>NUCLEOTIDE SEQUENCE</scope>
    <source>
        <strain evidence="1">Cupriavidus sp. LMG 19464</strain>
    </source>
</reference>
<proteinExistence type="predicted"/>
<name>A0A375BW79_9BURK</name>
<dbReference type="EMBL" id="OFSQ01000026">
    <property type="protein sequence ID" value="SOY55780.1"/>
    <property type="molecule type" value="Genomic_DNA"/>
</dbReference>
<evidence type="ECO:0000313" key="1">
    <source>
        <dbReference type="EMBL" id="SOY55780.1"/>
    </source>
</evidence>
<organism evidence="1">
    <name type="scientific">Cupriavidus taiwanensis</name>
    <dbReference type="NCBI Taxonomy" id="164546"/>
    <lineage>
        <taxon>Bacteria</taxon>
        <taxon>Pseudomonadati</taxon>
        <taxon>Pseudomonadota</taxon>
        <taxon>Betaproteobacteria</taxon>
        <taxon>Burkholderiales</taxon>
        <taxon>Burkholderiaceae</taxon>
        <taxon>Cupriavidus</taxon>
    </lineage>
</organism>
<dbReference type="Proteomes" id="UP000256780">
    <property type="component" value="Chromosome CBM2587_a"/>
</dbReference>
<protein>
    <submittedName>
        <fullName evidence="1">Uncharacterized protein</fullName>
    </submittedName>
</protein>
<sequence length="66" mass="7386">MHYATHVCPGGKLKADGCIEGALHRVKPVSVFACQDCPAHQLLNQRIYDFWAVVFVCGLCRLKQEL</sequence>
<comment type="caution">
    <text evidence="1">The sequence shown here is derived from an EMBL/GenBank/DDBJ whole genome shotgun (WGS) entry which is preliminary data.</text>
</comment>